<proteinExistence type="predicted"/>
<dbReference type="GeneID" id="92741958"/>
<organism evidence="1 3">
    <name type="scientific">Anaerostipes hadrus</name>
    <dbReference type="NCBI Taxonomy" id="649756"/>
    <lineage>
        <taxon>Bacteria</taxon>
        <taxon>Bacillati</taxon>
        <taxon>Bacillota</taxon>
        <taxon>Clostridia</taxon>
        <taxon>Lachnospirales</taxon>
        <taxon>Lachnospiraceae</taxon>
        <taxon>Anaerostipes</taxon>
    </lineage>
</organism>
<dbReference type="Proteomes" id="UP000095553">
    <property type="component" value="Unassembled WGS sequence"/>
</dbReference>
<reference evidence="2" key="2">
    <citation type="submission" date="2023-08" db="EMBL/GenBank/DDBJ databases">
        <title>Complete Genome Sequences of butyrate producing Anaerostipes hadrus strains BA1 and GIF7 isolated from the terminal ileum of a healthy lean male.</title>
        <authorList>
            <person name="Low A."/>
            <person name="Sheludchenko M."/>
            <person name="Cheng H.E."/>
            <person name="Koh X.Q."/>
            <person name="Lee J."/>
        </authorList>
    </citation>
    <scope>NUCLEOTIDE SEQUENCE</scope>
    <source>
        <strain evidence="2">BA1</strain>
    </source>
</reference>
<gene>
    <name evidence="1" type="ORF">ERS852571_02656</name>
    <name evidence="2" type="ORF">RBI15_11170</name>
</gene>
<dbReference type="RefSeq" id="WP_009265021.1">
    <property type="nucleotide sequence ID" value="NZ_CP132968.1"/>
</dbReference>
<dbReference type="EMBL" id="CYXY01000019">
    <property type="protein sequence ID" value="CUN12203.1"/>
    <property type="molecule type" value="Genomic_DNA"/>
</dbReference>
<evidence type="ECO:0000313" key="2">
    <source>
        <dbReference type="EMBL" id="WMD15930.1"/>
    </source>
</evidence>
<accession>A0A173UAV3</accession>
<reference evidence="1 3" key="1">
    <citation type="submission" date="2015-09" db="EMBL/GenBank/DDBJ databases">
        <authorList>
            <consortium name="Pathogen Informatics"/>
        </authorList>
    </citation>
    <scope>NUCLEOTIDE SEQUENCE [LARGE SCALE GENOMIC DNA]</scope>
    <source>
        <strain evidence="1 3">2789STDY5834959</strain>
    </source>
</reference>
<dbReference type="AlphaFoldDB" id="A0A173UAV3"/>
<protein>
    <submittedName>
        <fullName evidence="1">Uncharacterized protein</fullName>
    </submittedName>
</protein>
<sequence length="176" mass="21511">MIEHNLFEMENYRELIDEVGVDKFRERFEELQKTAMEFIEMAGFSETAYCNERILMQVILDYFMDVMRLKEFHSIERIRTEKLFAYTISWIVRRKPIQFRDYSEEERDIFINERFAAYLLINECLMCGTKHFVQEAYAEKLVEYTEMLLYYFKYRQCDPKTLELLIESFKMGGLVH</sequence>
<evidence type="ECO:0000313" key="3">
    <source>
        <dbReference type="Proteomes" id="UP000095553"/>
    </source>
</evidence>
<dbReference type="Proteomes" id="UP001243496">
    <property type="component" value="Chromosome"/>
</dbReference>
<evidence type="ECO:0000313" key="1">
    <source>
        <dbReference type="EMBL" id="CUN12203.1"/>
    </source>
</evidence>
<dbReference type="EMBL" id="CP132968">
    <property type="protein sequence ID" value="WMD15930.1"/>
    <property type="molecule type" value="Genomic_DNA"/>
</dbReference>
<name>A0A173UAV3_ANAHA</name>